<reference evidence="11 12" key="1">
    <citation type="submission" date="2017-03" db="EMBL/GenBank/DDBJ databases">
        <title>Genomes of endolithic fungi from Antarctica.</title>
        <authorList>
            <person name="Coleine C."/>
            <person name="Masonjones S."/>
            <person name="Stajich J.E."/>
        </authorList>
    </citation>
    <scope>NUCLEOTIDE SEQUENCE [LARGE SCALE GENOMIC DNA]</scope>
    <source>
        <strain evidence="11 12">CCFEE 5311</strain>
    </source>
</reference>
<dbReference type="GO" id="GO:0043596">
    <property type="term" value="C:nuclear replication fork"/>
    <property type="evidence" value="ECO:0007669"/>
    <property type="project" value="UniProtKB-ARBA"/>
</dbReference>
<keyword evidence="7 8" id="KW-0238">DNA-binding</keyword>
<dbReference type="Gene3D" id="3.40.50.300">
    <property type="entry name" value="P-loop containing nucleotide triphosphate hydrolases"/>
    <property type="match status" value="2"/>
</dbReference>
<dbReference type="Gene3D" id="2.20.28.10">
    <property type="match status" value="1"/>
</dbReference>
<dbReference type="Gene3D" id="2.40.50.140">
    <property type="entry name" value="Nucleic acid-binding proteins"/>
    <property type="match status" value="1"/>
</dbReference>
<feature type="region of interest" description="Disordered" evidence="9">
    <location>
        <begin position="227"/>
        <end position="257"/>
    </location>
</feature>
<dbReference type="GO" id="GO:0000727">
    <property type="term" value="P:double-strand break repair via break-induced replication"/>
    <property type="evidence" value="ECO:0007669"/>
    <property type="project" value="TreeGrafter"/>
</dbReference>
<dbReference type="GO" id="GO:0031261">
    <property type="term" value="C:DNA replication preinitiation complex"/>
    <property type="evidence" value="ECO:0007669"/>
    <property type="project" value="UniProtKB-ARBA"/>
</dbReference>
<evidence type="ECO:0000256" key="3">
    <source>
        <dbReference type="ARBA" id="ARBA00022741"/>
    </source>
</evidence>
<dbReference type="GO" id="GO:0043138">
    <property type="term" value="F:3'-5' DNA helicase activity"/>
    <property type="evidence" value="ECO:0007669"/>
    <property type="project" value="TreeGrafter"/>
</dbReference>
<dbReference type="Pfam" id="PF14551">
    <property type="entry name" value="MCM_N"/>
    <property type="match status" value="1"/>
</dbReference>
<dbReference type="GO" id="GO:0042555">
    <property type="term" value="C:MCM complex"/>
    <property type="evidence" value="ECO:0007669"/>
    <property type="project" value="UniProtKB-ARBA"/>
</dbReference>
<name>A0A4U0U950_9PEZI</name>
<protein>
    <recommendedName>
        <fullName evidence="1">DNA helicase</fullName>
        <ecNumber evidence="1">3.6.4.12</ecNumber>
    </recommendedName>
</protein>
<organism evidence="11 12">
    <name type="scientific">Friedmanniomyces endolithicus</name>
    <dbReference type="NCBI Taxonomy" id="329885"/>
    <lineage>
        <taxon>Eukaryota</taxon>
        <taxon>Fungi</taxon>
        <taxon>Dikarya</taxon>
        <taxon>Ascomycota</taxon>
        <taxon>Pezizomycotina</taxon>
        <taxon>Dothideomycetes</taxon>
        <taxon>Dothideomycetidae</taxon>
        <taxon>Mycosphaerellales</taxon>
        <taxon>Teratosphaeriaceae</taxon>
        <taxon>Friedmanniomyces</taxon>
    </lineage>
</organism>
<dbReference type="SMART" id="SM00350">
    <property type="entry name" value="MCM"/>
    <property type="match status" value="1"/>
</dbReference>
<evidence type="ECO:0000313" key="12">
    <source>
        <dbReference type="Proteomes" id="UP000310066"/>
    </source>
</evidence>
<feature type="compositionally biased region" description="Basic and acidic residues" evidence="9">
    <location>
        <begin position="168"/>
        <end position="177"/>
    </location>
</feature>
<dbReference type="Pfam" id="PF00493">
    <property type="entry name" value="MCM"/>
    <property type="match status" value="2"/>
</dbReference>
<evidence type="ECO:0000256" key="2">
    <source>
        <dbReference type="ARBA" id="ARBA00022705"/>
    </source>
</evidence>
<dbReference type="InterPro" id="IPR033762">
    <property type="entry name" value="MCM_OB"/>
</dbReference>
<dbReference type="EMBL" id="NAJP01000094">
    <property type="protein sequence ID" value="TKA31850.1"/>
    <property type="molecule type" value="Genomic_DNA"/>
</dbReference>
<dbReference type="PRINTS" id="PR01657">
    <property type="entry name" value="MCMFAMILY"/>
</dbReference>
<feature type="region of interest" description="Disordered" evidence="9">
    <location>
        <begin position="153"/>
        <end position="177"/>
    </location>
</feature>
<accession>A0A4U0U950</accession>
<dbReference type="OrthoDB" id="844at2759"/>
<dbReference type="InterPro" id="IPR012340">
    <property type="entry name" value="NA-bd_OB-fold"/>
</dbReference>
<evidence type="ECO:0000256" key="7">
    <source>
        <dbReference type="ARBA" id="ARBA00023125"/>
    </source>
</evidence>
<evidence type="ECO:0000256" key="5">
    <source>
        <dbReference type="ARBA" id="ARBA00022806"/>
    </source>
</evidence>
<dbReference type="Pfam" id="PF17207">
    <property type="entry name" value="MCM_OB"/>
    <property type="match status" value="1"/>
</dbReference>
<dbReference type="GO" id="GO:0005524">
    <property type="term" value="F:ATP binding"/>
    <property type="evidence" value="ECO:0007669"/>
    <property type="project" value="UniProtKB-KW"/>
</dbReference>
<keyword evidence="4" id="KW-0378">Hydrolase</keyword>
<dbReference type="GO" id="GO:0017116">
    <property type="term" value="F:single-stranded DNA helicase activity"/>
    <property type="evidence" value="ECO:0007669"/>
    <property type="project" value="TreeGrafter"/>
</dbReference>
<dbReference type="GO" id="GO:0006279">
    <property type="term" value="P:premeiotic DNA replication"/>
    <property type="evidence" value="ECO:0007669"/>
    <property type="project" value="UniProtKB-ARBA"/>
</dbReference>
<proteinExistence type="inferred from homology"/>
<dbReference type="EC" id="3.6.4.12" evidence="1"/>
<keyword evidence="6 8" id="KW-0067">ATP-binding</keyword>
<dbReference type="InterPro" id="IPR027417">
    <property type="entry name" value="P-loop_NTPase"/>
</dbReference>
<evidence type="ECO:0000313" key="11">
    <source>
        <dbReference type="EMBL" id="TKA31850.1"/>
    </source>
</evidence>
<dbReference type="Proteomes" id="UP000310066">
    <property type="component" value="Unassembled WGS sequence"/>
</dbReference>
<dbReference type="InterPro" id="IPR041562">
    <property type="entry name" value="MCM_lid"/>
</dbReference>
<evidence type="ECO:0000256" key="4">
    <source>
        <dbReference type="ARBA" id="ARBA00022801"/>
    </source>
</evidence>
<dbReference type="AlphaFoldDB" id="A0A4U0U950"/>
<evidence type="ECO:0000256" key="6">
    <source>
        <dbReference type="ARBA" id="ARBA00022840"/>
    </source>
</evidence>
<dbReference type="InterPro" id="IPR027925">
    <property type="entry name" value="MCM_N"/>
</dbReference>
<dbReference type="STRING" id="329885.A0A4U0U950"/>
<feature type="domain" description="MCM C-terminal AAA(+) ATPase" evidence="10">
    <location>
        <begin position="278"/>
        <end position="374"/>
    </location>
</feature>
<evidence type="ECO:0000256" key="8">
    <source>
        <dbReference type="RuleBase" id="RU004070"/>
    </source>
</evidence>
<sequence>MGEVNAESLEIAWDHLSESKPTLAYFLVKVPAEILSVFDAVALDITLYHYPDYERIHSVLHIRITDLPVYYTLRQLRQSTSTACSASPASEKTVSRNYQKLHLQESLDNVPAGRLPRHREVMLLWDLIDSAKPGAEVEITGIYRNNYDAQLRLPQSLPPSSKPTTSSKPRDQLDEFRLTKADEREIRALRAVPKSWIRSCSVLRPPSTDTPPKRPRLRFPFRRSEYDGAGKAQHMQGHQYPAPGRGDGEESGPELHREHRAPRCLCFRARRFRRPPGPSTQEWTLEGGALVLADRGVFLIDEFDKMNDQNQTSIHEIMEQQTVSISKAVWRYNGTVPFSQNHEPTEPILPRFDILCVVRDTVDPAEDERIANFVVKSHGRAQPVHSSSLSSHIQSTSAAAAVNAEGSQAIDVDGQEAAAVAAQRPTSPILQELLRKHILYAREHCRPKLYQIDQDKIARLFADMRRESLAPGAYPITETFIDLREWGGRW</sequence>
<dbReference type="PROSITE" id="PS50051">
    <property type="entry name" value="MCM_2"/>
    <property type="match status" value="1"/>
</dbReference>
<evidence type="ECO:0000259" key="10">
    <source>
        <dbReference type="PROSITE" id="PS50051"/>
    </source>
</evidence>
<comment type="similarity">
    <text evidence="8">Belongs to the MCM family.</text>
</comment>
<dbReference type="InterPro" id="IPR001208">
    <property type="entry name" value="MCM_dom"/>
</dbReference>
<dbReference type="GO" id="GO:0003697">
    <property type="term" value="F:single-stranded DNA binding"/>
    <property type="evidence" value="ECO:0007669"/>
    <property type="project" value="TreeGrafter"/>
</dbReference>
<dbReference type="InterPro" id="IPR031327">
    <property type="entry name" value="MCM"/>
</dbReference>
<comment type="caution">
    <text evidence="11">The sequence shown here is derived from an EMBL/GenBank/DDBJ whole genome shotgun (WGS) entry which is preliminary data.</text>
</comment>
<gene>
    <name evidence="11" type="ORF">B0A54_16590</name>
</gene>
<dbReference type="SUPFAM" id="SSF50249">
    <property type="entry name" value="Nucleic acid-binding proteins"/>
    <property type="match status" value="1"/>
</dbReference>
<dbReference type="Pfam" id="PF17855">
    <property type="entry name" value="MCM_lid"/>
    <property type="match status" value="1"/>
</dbReference>
<dbReference type="PANTHER" id="PTHR11630">
    <property type="entry name" value="DNA REPLICATION LICENSING FACTOR MCM FAMILY MEMBER"/>
    <property type="match status" value="1"/>
</dbReference>
<keyword evidence="2" id="KW-0235">DNA replication</keyword>
<dbReference type="GO" id="GO:0016787">
    <property type="term" value="F:hydrolase activity"/>
    <property type="evidence" value="ECO:0007669"/>
    <property type="project" value="UniProtKB-KW"/>
</dbReference>
<keyword evidence="5" id="KW-0347">Helicase</keyword>
<evidence type="ECO:0000256" key="9">
    <source>
        <dbReference type="SAM" id="MobiDB-lite"/>
    </source>
</evidence>
<keyword evidence="3 8" id="KW-0547">Nucleotide-binding</keyword>
<dbReference type="SUPFAM" id="SSF52540">
    <property type="entry name" value="P-loop containing nucleoside triphosphate hydrolases"/>
    <property type="match status" value="1"/>
</dbReference>
<dbReference type="Gene3D" id="3.30.1640.10">
    <property type="entry name" value="mini-chromosome maintenance (MCM) complex, chain A, domain 1"/>
    <property type="match status" value="1"/>
</dbReference>
<dbReference type="GO" id="GO:0005656">
    <property type="term" value="C:nuclear pre-replicative complex"/>
    <property type="evidence" value="ECO:0007669"/>
    <property type="project" value="UniProtKB-ARBA"/>
</dbReference>
<dbReference type="GO" id="GO:1902975">
    <property type="term" value="P:mitotic DNA replication initiation"/>
    <property type="evidence" value="ECO:0007669"/>
    <property type="project" value="TreeGrafter"/>
</dbReference>
<evidence type="ECO:0000256" key="1">
    <source>
        <dbReference type="ARBA" id="ARBA00012551"/>
    </source>
</evidence>
<dbReference type="PANTHER" id="PTHR11630:SF44">
    <property type="entry name" value="DNA REPLICATION LICENSING FACTOR MCM2"/>
    <property type="match status" value="1"/>
</dbReference>